<evidence type="ECO:0000313" key="3">
    <source>
        <dbReference type="EMBL" id="KAF0299999.1"/>
    </source>
</evidence>
<gene>
    <name evidence="3" type="ORF">FJT64_027397</name>
</gene>
<organism evidence="3 4">
    <name type="scientific">Amphibalanus amphitrite</name>
    <name type="common">Striped barnacle</name>
    <name type="synonym">Balanus amphitrite</name>
    <dbReference type="NCBI Taxonomy" id="1232801"/>
    <lineage>
        <taxon>Eukaryota</taxon>
        <taxon>Metazoa</taxon>
        <taxon>Ecdysozoa</taxon>
        <taxon>Arthropoda</taxon>
        <taxon>Crustacea</taxon>
        <taxon>Multicrustacea</taxon>
        <taxon>Cirripedia</taxon>
        <taxon>Thoracica</taxon>
        <taxon>Thoracicalcarea</taxon>
        <taxon>Balanomorpha</taxon>
        <taxon>Balanoidea</taxon>
        <taxon>Balanidae</taxon>
        <taxon>Amphibalaninae</taxon>
        <taxon>Amphibalanus</taxon>
    </lineage>
</organism>
<evidence type="ECO:0000256" key="2">
    <source>
        <dbReference type="SAM" id="Phobius"/>
    </source>
</evidence>
<accession>A0A6A4W3X3</accession>
<feature type="transmembrane region" description="Helical" evidence="2">
    <location>
        <begin position="161"/>
        <end position="180"/>
    </location>
</feature>
<dbReference type="EMBL" id="VIIS01001302">
    <property type="protein sequence ID" value="KAF0299999.1"/>
    <property type="molecule type" value="Genomic_DNA"/>
</dbReference>
<evidence type="ECO:0000256" key="1">
    <source>
        <dbReference type="SAM" id="MobiDB-lite"/>
    </source>
</evidence>
<dbReference type="AlphaFoldDB" id="A0A6A4W3X3"/>
<dbReference type="OrthoDB" id="6392472at2759"/>
<keyword evidence="2" id="KW-0472">Membrane</keyword>
<evidence type="ECO:0000313" key="4">
    <source>
        <dbReference type="Proteomes" id="UP000440578"/>
    </source>
</evidence>
<feature type="transmembrane region" description="Helical" evidence="2">
    <location>
        <begin position="200"/>
        <end position="221"/>
    </location>
</feature>
<feature type="region of interest" description="Disordered" evidence="1">
    <location>
        <begin position="130"/>
        <end position="151"/>
    </location>
</feature>
<feature type="region of interest" description="Disordered" evidence="1">
    <location>
        <begin position="1"/>
        <end position="34"/>
    </location>
</feature>
<dbReference type="Proteomes" id="UP000440578">
    <property type="component" value="Unassembled WGS sequence"/>
</dbReference>
<reference evidence="3 4" key="1">
    <citation type="submission" date="2019-07" db="EMBL/GenBank/DDBJ databases">
        <title>Draft genome assembly of a fouling barnacle, Amphibalanus amphitrite (Darwin, 1854): The first reference genome for Thecostraca.</title>
        <authorList>
            <person name="Kim W."/>
        </authorList>
    </citation>
    <scope>NUCLEOTIDE SEQUENCE [LARGE SCALE GENOMIC DNA]</scope>
    <source>
        <strain evidence="3">SNU_AA5</strain>
        <tissue evidence="3">Soma without cirri and trophi</tissue>
    </source>
</reference>
<feature type="compositionally biased region" description="Basic and acidic residues" evidence="1">
    <location>
        <begin position="8"/>
        <end position="21"/>
    </location>
</feature>
<name>A0A6A4W3X3_AMPAM</name>
<feature type="compositionally biased region" description="Basic and acidic residues" evidence="1">
    <location>
        <begin position="71"/>
        <end position="88"/>
    </location>
</feature>
<protein>
    <submittedName>
        <fullName evidence="3">Uncharacterized protein</fullName>
    </submittedName>
</protein>
<feature type="region of interest" description="Disordered" evidence="1">
    <location>
        <begin position="62"/>
        <end position="93"/>
    </location>
</feature>
<proteinExistence type="predicted"/>
<keyword evidence="4" id="KW-1185">Reference proteome</keyword>
<comment type="caution">
    <text evidence="3">The sequence shown here is derived from an EMBL/GenBank/DDBJ whole genome shotgun (WGS) entry which is preliminary data.</text>
</comment>
<keyword evidence="2" id="KW-0812">Transmembrane</keyword>
<keyword evidence="2" id="KW-1133">Transmembrane helix</keyword>
<sequence length="236" mass="26764">MVVTRQSTHRDGGETGEESHSEPPPAISRTSMEFQPPMTFVFQPPQNQLNQQNTAEEFDIPEETDSIQCESETKETASEITEIARRSDVSPSRGGSEVVRLLASLHDLSRQMEITMVDLRAQLGNQLGSQSWSSGDYDLPEDSISQRERPSSRGIKQIRRVISHTWGGVVCRLLTLWQLICLRFPVATGRLTDLSRKLRPLLPALGYLLIAHIMYGVYTTHQRLVEQQRRRAVPWL</sequence>